<dbReference type="GO" id="GO:0005737">
    <property type="term" value="C:cytoplasm"/>
    <property type="evidence" value="ECO:0007669"/>
    <property type="project" value="TreeGrafter"/>
</dbReference>
<dbReference type="PANTHER" id="PTHR31139:SF4">
    <property type="entry name" value="ECTOPIC P GRANULES PROTEIN 5 HOMOLOG"/>
    <property type="match status" value="1"/>
</dbReference>
<dbReference type="Proteomes" id="UP001286313">
    <property type="component" value="Unassembled WGS sequence"/>
</dbReference>
<feature type="region of interest" description="Disordered" evidence="1">
    <location>
        <begin position="406"/>
        <end position="433"/>
    </location>
</feature>
<reference evidence="2" key="1">
    <citation type="submission" date="2023-10" db="EMBL/GenBank/DDBJ databases">
        <title>Genome assemblies of two species of porcelain crab, Petrolisthes cinctipes and Petrolisthes manimaculis (Anomura: Porcellanidae).</title>
        <authorList>
            <person name="Angst P."/>
        </authorList>
    </citation>
    <scope>NUCLEOTIDE SEQUENCE</scope>
    <source>
        <strain evidence="2">PB745_01</strain>
        <tissue evidence="2">Gill</tissue>
    </source>
</reference>
<proteinExistence type="predicted"/>
<feature type="compositionally biased region" description="Pro residues" evidence="1">
    <location>
        <begin position="412"/>
        <end position="427"/>
    </location>
</feature>
<sequence>MRRLLLQRGAGYTPDTTRFHTDTGGKRGLLVRAVVRLLTTAAARHKALLQARPYVFTHTITNALTHMENTLVATVPREQQWSEGCLLSRELVSVVSGGAASAQLQEAGSGAIVEWVTSHTHLSPALLLALLSSASHHVLHLNHRNPVLQACLNALLSHPDWSGWEGEVTWDRVVSLLSFPLTNPAAMLTLSAQDGHLLVVYGHTRWRRRHHHLNPQDHLTMFTSLTDLLPCITLSVDIEVGLVLLLSEIVSVLVVLVAESAALECVYQVCASLTDRLSLWAPDHATTGLLAAIGLGRQSPLSLRTRFLCRTIATFLKLQMISDRTFRTHPAHTHSETDSTQPNTGELCTLDQLRALTTNTVYTPFSHTITQAVQFLEDPANCIQDTPRLLAKVVLDLFPEPLLRHLTHTGPSAPPPPPSPSAPPPPSVAALKY</sequence>
<dbReference type="GO" id="GO:0097352">
    <property type="term" value="P:autophagosome maturation"/>
    <property type="evidence" value="ECO:0007669"/>
    <property type="project" value="TreeGrafter"/>
</dbReference>
<dbReference type="PANTHER" id="PTHR31139">
    <property type="entry name" value="ECTOPIC P GRANULES PROTEIN 5 HOMOLOG"/>
    <property type="match status" value="1"/>
</dbReference>
<dbReference type="AlphaFoldDB" id="A0AAE1KPZ8"/>
<evidence type="ECO:0000256" key="1">
    <source>
        <dbReference type="SAM" id="MobiDB-lite"/>
    </source>
</evidence>
<accession>A0AAE1KPZ8</accession>
<organism evidence="2 3">
    <name type="scientific">Petrolisthes cinctipes</name>
    <name type="common">Flat porcelain crab</name>
    <dbReference type="NCBI Taxonomy" id="88211"/>
    <lineage>
        <taxon>Eukaryota</taxon>
        <taxon>Metazoa</taxon>
        <taxon>Ecdysozoa</taxon>
        <taxon>Arthropoda</taxon>
        <taxon>Crustacea</taxon>
        <taxon>Multicrustacea</taxon>
        <taxon>Malacostraca</taxon>
        <taxon>Eumalacostraca</taxon>
        <taxon>Eucarida</taxon>
        <taxon>Decapoda</taxon>
        <taxon>Pleocyemata</taxon>
        <taxon>Anomura</taxon>
        <taxon>Galatheoidea</taxon>
        <taxon>Porcellanidae</taxon>
        <taxon>Petrolisthes</taxon>
    </lineage>
</organism>
<gene>
    <name evidence="2" type="ORF">Pcinc_013758</name>
</gene>
<dbReference type="EMBL" id="JAWQEG010001172">
    <property type="protein sequence ID" value="KAK3881826.1"/>
    <property type="molecule type" value="Genomic_DNA"/>
</dbReference>
<dbReference type="InterPro" id="IPR051436">
    <property type="entry name" value="Autophagy-related_EPG5"/>
</dbReference>
<evidence type="ECO:0000313" key="2">
    <source>
        <dbReference type="EMBL" id="KAK3881826.1"/>
    </source>
</evidence>
<name>A0AAE1KPZ8_PETCI</name>
<protein>
    <submittedName>
        <fullName evidence="2">Uncharacterized protein</fullName>
    </submittedName>
</protein>
<keyword evidence="3" id="KW-1185">Reference proteome</keyword>
<evidence type="ECO:0000313" key="3">
    <source>
        <dbReference type="Proteomes" id="UP001286313"/>
    </source>
</evidence>
<comment type="caution">
    <text evidence="2">The sequence shown here is derived from an EMBL/GenBank/DDBJ whole genome shotgun (WGS) entry which is preliminary data.</text>
</comment>